<dbReference type="InterPro" id="IPR001694">
    <property type="entry name" value="NADH_UbQ_OxRdtase_su1/FPO"/>
</dbReference>
<accession>A0A7T1HEZ1</accession>
<proteinExistence type="inferred from homology"/>
<feature type="transmembrane region" description="Helical" evidence="14">
    <location>
        <begin position="7"/>
        <end position="28"/>
    </location>
</feature>
<evidence type="ECO:0000256" key="3">
    <source>
        <dbReference type="ARBA" id="ARBA00010535"/>
    </source>
</evidence>
<evidence type="ECO:0000256" key="2">
    <source>
        <dbReference type="ARBA" id="ARBA00004448"/>
    </source>
</evidence>
<keyword evidence="7" id="KW-0999">Mitochondrion inner membrane</keyword>
<feature type="transmembrane region" description="Helical" evidence="14">
    <location>
        <begin position="77"/>
        <end position="97"/>
    </location>
</feature>
<keyword evidence="9 13" id="KW-0830">Ubiquinone</keyword>
<dbReference type="GO" id="GO:0008137">
    <property type="term" value="F:NADH dehydrogenase (ubiquinone) activity"/>
    <property type="evidence" value="ECO:0007669"/>
    <property type="project" value="UniProtKB-EC"/>
</dbReference>
<evidence type="ECO:0000256" key="9">
    <source>
        <dbReference type="ARBA" id="ARBA00023075"/>
    </source>
</evidence>
<feature type="transmembrane region" description="Helical" evidence="14">
    <location>
        <begin position="109"/>
        <end position="127"/>
    </location>
</feature>
<evidence type="ECO:0000256" key="6">
    <source>
        <dbReference type="ARBA" id="ARBA00022692"/>
    </source>
</evidence>
<feature type="transmembrane region" description="Helical" evidence="14">
    <location>
        <begin position="288"/>
        <end position="307"/>
    </location>
</feature>
<keyword evidence="10 13" id="KW-0496">Mitochondrion</keyword>
<dbReference type="GO" id="GO:0003954">
    <property type="term" value="F:NADH dehydrogenase activity"/>
    <property type="evidence" value="ECO:0007669"/>
    <property type="project" value="TreeGrafter"/>
</dbReference>
<evidence type="ECO:0000256" key="14">
    <source>
        <dbReference type="SAM" id="Phobius"/>
    </source>
</evidence>
<evidence type="ECO:0000256" key="7">
    <source>
        <dbReference type="ARBA" id="ARBA00022792"/>
    </source>
</evidence>
<comment type="similarity">
    <text evidence="3 12">Belongs to the complex I subunit 1 family.</text>
</comment>
<evidence type="ECO:0000256" key="11">
    <source>
        <dbReference type="ARBA" id="ARBA00023136"/>
    </source>
</evidence>
<feature type="transmembrane region" description="Helical" evidence="14">
    <location>
        <begin position="256"/>
        <end position="276"/>
    </location>
</feature>
<evidence type="ECO:0000313" key="15">
    <source>
        <dbReference type="EMBL" id="QPN54230.1"/>
    </source>
</evidence>
<dbReference type="InterPro" id="IPR018086">
    <property type="entry name" value="NADH_UbQ_OxRdtase_su1_CS"/>
</dbReference>
<gene>
    <name evidence="15" type="primary">nad1</name>
</gene>
<dbReference type="EMBL" id="MW199175">
    <property type="protein sequence ID" value="QPN54230.1"/>
    <property type="molecule type" value="Genomic_DNA"/>
</dbReference>
<dbReference type="PROSITE" id="PS00668">
    <property type="entry name" value="COMPLEX1_ND1_2"/>
    <property type="match status" value="1"/>
</dbReference>
<protein>
    <recommendedName>
        <fullName evidence="4 13">NADH-ubiquinone oxidoreductase chain 1</fullName>
        <ecNumber evidence="13">7.1.1.2</ecNumber>
    </recommendedName>
</protein>
<comment type="catalytic activity">
    <reaction evidence="13">
        <text>a ubiquinone + NADH + 5 H(+)(in) = a ubiquinol + NAD(+) + 4 H(+)(out)</text>
        <dbReference type="Rhea" id="RHEA:29091"/>
        <dbReference type="Rhea" id="RHEA-COMP:9565"/>
        <dbReference type="Rhea" id="RHEA-COMP:9566"/>
        <dbReference type="ChEBI" id="CHEBI:15378"/>
        <dbReference type="ChEBI" id="CHEBI:16389"/>
        <dbReference type="ChEBI" id="CHEBI:17976"/>
        <dbReference type="ChEBI" id="CHEBI:57540"/>
        <dbReference type="ChEBI" id="CHEBI:57945"/>
        <dbReference type="EC" id="7.1.1.2"/>
    </reaction>
</comment>
<dbReference type="GO" id="GO:0009060">
    <property type="term" value="P:aerobic respiration"/>
    <property type="evidence" value="ECO:0007669"/>
    <property type="project" value="TreeGrafter"/>
</dbReference>
<evidence type="ECO:0000256" key="12">
    <source>
        <dbReference type="RuleBase" id="RU000471"/>
    </source>
</evidence>
<evidence type="ECO:0000256" key="8">
    <source>
        <dbReference type="ARBA" id="ARBA00022989"/>
    </source>
</evidence>
<dbReference type="PANTHER" id="PTHR11432">
    <property type="entry name" value="NADH DEHYDROGENASE SUBUNIT 1"/>
    <property type="match status" value="1"/>
</dbReference>
<feature type="transmembrane region" description="Helical" evidence="14">
    <location>
        <begin position="229"/>
        <end position="250"/>
    </location>
</feature>
<geneLocation type="mitochondrion" evidence="15"/>
<comment type="subcellular location">
    <subcellularLocation>
        <location evidence="2 12">Mitochondrion inner membrane</location>
        <topology evidence="2 12">Multi-pass membrane protein</topology>
    </subcellularLocation>
</comment>
<keyword evidence="12" id="KW-0520">NAD</keyword>
<evidence type="ECO:0000256" key="1">
    <source>
        <dbReference type="ARBA" id="ARBA00003257"/>
    </source>
</evidence>
<sequence>MTEMLNYFLMLTQELLLVIMILLSVAFFSLMERKILSYLHFRKGPNKVLINGFFQPFVDALKLISKDDYPVKWSNKLLFYFSPMFMFFLASLMWMVFPFCWGMMSNEFSFINMIIIMGMSVYGMMLSGWSSNSTYSMLGSIRSVSQSISYEVVMSFIFLSIIFTIYDFSMEGMFKWNIMKIFFLCPFLLILTFISLLAELNRTPFDLAEGESELVSGYSVEYGGFSYTIIFLSENIMIFFSSFVISFFFFTQLTSYMSFIVFSFMSFMICLIRGILPRLRYDKLMILCWTYLMPLSLLLFNMMILFANL</sequence>
<evidence type="ECO:0000256" key="5">
    <source>
        <dbReference type="ARBA" id="ARBA00022448"/>
    </source>
</evidence>
<keyword evidence="8 14" id="KW-1133">Transmembrane helix</keyword>
<organism evidence="15">
    <name type="scientific">Osborniella crotophagae</name>
    <dbReference type="NCBI Taxonomy" id="1912107"/>
    <lineage>
        <taxon>Eukaryota</taxon>
        <taxon>Metazoa</taxon>
        <taxon>Ecdysozoa</taxon>
        <taxon>Arthropoda</taxon>
        <taxon>Hexapoda</taxon>
        <taxon>Insecta</taxon>
        <taxon>Pterygota</taxon>
        <taxon>Neoptera</taxon>
        <taxon>Paraneoptera</taxon>
        <taxon>Psocodea</taxon>
        <taxon>Troctomorpha</taxon>
        <taxon>Phthiraptera</taxon>
        <taxon>Amblycera</taxon>
        <taxon>Menoponidae</taxon>
        <taxon>Osborniella</taxon>
    </lineage>
</organism>
<dbReference type="PANTHER" id="PTHR11432:SF3">
    <property type="entry name" value="NADH-UBIQUINONE OXIDOREDUCTASE CHAIN 1"/>
    <property type="match status" value="1"/>
</dbReference>
<comment type="function">
    <text evidence="1">Core subunit of the mitochondrial membrane respiratory chain NADH dehydrogenase (Complex I) that is believed to belong to the minimal assembly required for catalysis. Complex I functions in the transfer of electrons from NADH to the respiratory chain. The immediate electron acceptor for the enzyme is believed to be ubiquinone.</text>
</comment>
<keyword evidence="6 12" id="KW-0812">Transmembrane</keyword>
<dbReference type="GO" id="GO:0005743">
    <property type="term" value="C:mitochondrial inner membrane"/>
    <property type="evidence" value="ECO:0007669"/>
    <property type="project" value="UniProtKB-SubCell"/>
</dbReference>
<dbReference type="EC" id="7.1.1.2" evidence="13"/>
<name>A0A7T1HEZ1_9NEOP</name>
<evidence type="ECO:0000256" key="4">
    <source>
        <dbReference type="ARBA" id="ARBA00021009"/>
    </source>
</evidence>
<keyword evidence="11 14" id="KW-0472">Membrane</keyword>
<evidence type="ECO:0000256" key="10">
    <source>
        <dbReference type="ARBA" id="ARBA00023128"/>
    </source>
</evidence>
<evidence type="ECO:0000256" key="13">
    <source>
        <dbReference type="RuleBase" id="RU000473"/>
    </source>
</evidence>
<feature type="transmembrane region" description="Helical" evidence="14">
    <location>
        <begin position="148"/>
        <end position="166"/>
    </location>
</feature>
<keyword evidence="5" id="KW-0813">Transport</keyword>
<reference evidence="15" key="1">
    <citation type="journal article" date="2020" name="Gene">
        <title>Structure, gene order, and nucleotide composition of mitochondrial genomes in parasitic lice from Amblycera.</title>
        <authorList>
            <person name="Sweet A.D."/>
            <person name="Johnson K.P."/>
            <person name="Cao Y."/>
            <person name="de Moya R.S."/>
            <person name="Skinner R.K."/>
            <person name="Tan M."/>
            <person name="Virrueta-Herrera S."/>
            <person name="Cameron S.L."/>
        </authorList>
    </citation>
    <scope>NUCLEOTIDE SEQUENCE</scope>
    <source>
        <strain evidence="15">Oscro</strain>
    </source>
</reference>
<dbReference type="AlphaFoldDB" id="A0A7T1HEZ1"/>
<dbReference type="Pfam" id="PF00146">
    <property type="entry name" value="NADHdh"/>
    <property type="match status" value="1"/>
</dbReference>
<feature type="transmembrane region" description="Helical" evidence="14">
    <location>
        <begin position="178"/>
        <end position="198"/>
    </location>
</feature>